<dbReference type="SUPFAM" id="SSF49401">
    <property type="entry name" value="Bacterial adhesins"/>
    <property type="match status" value="1"/>
</dbReference>
<name>B1VV89_STRGG</name>
<dbReference type="InterPro" id="IPR047589">
    <property type="entry name" value="DUF11_rpt"/>
</dbReference>
<dbReference type="AlphaFoldDB" id="B1VV89"/>
<dbReference type="EMBL" id="AP009493">
    <property type="protein sequence ID" value="BAG18073.1"/>
    <property type="molecule type" value="Genomic_DNA"/>
</dbReference>
<dbReference type="NCBIfam" id="TIGR01451">
    <property type="entry name" value="B_ant_repeat"/>
    <property type="match status" value="2"/>
</dbReference>
<dbReference type="Gene3D" id="2.60.40.10">
    <property type="entry name" value="Immunoglobulins"/>
    <property type="match status" value="1"/>
</dbReference>
<evidence type="ECO:0000313" key="3">
    <source>
        <dbReference type="Proteomes" id="UP000001685"/>
    </source>
</evidence>
<dbReference type="Pfam" id="PF01345">
    <property type="entry name" value="DUF11"/>
    <property type="match status" value="2"/>
</dbReference>
<reference evidence="3" key="1">
    <citation type="journal article" date="2008" name="J. Bacteriol.">
        <title>Genome sequence of the streptomycin-producing microorganism Streptomyces griseus IFO 13350.</title>
        <authorList>
            <person name="Ohnishi Y."/>
            <person name="Ishikawa J."/>
            <person name="Hara H."/>
            <person name="Suzuki H."/>
            <person name="Ikenoya M."/>
            <person name="Ikeda H."/>
            <person name="Yamashita A."/>
            <person name="Hattori M."/>
            <person name="Horinouchi S."/>
        </authorList>
    </citation>
    <scope>NUCLEOTIDE SEQUENCE [LARGE SCALE GENOMIC DNA]</scope>
    <source>
        <strain evidence="3">JCM 4626 / NBRC 13350</strain>
    </source>
</reference>
<dbReference type="eggNOG" id="COG1361">
    <property type="taxonomic scope" value="Bacteria"/>
</dbReference>
<dbReference type="InterPro" id="IPR008966">
    <property type="entry name" value="Adhesion_dom_sf"/>
</dbReference>
<dbReference type="HOGENOM" id="CLU_566095_0_0_11"/>
<feature type="domain" description="DUF11" evidence="1">
    <location>
        <begin position="202"/>
        <end position="325"/>
    </location>
</feature>
<dbReference type="KEGG" id="sgr:SGR_1244"/>
<proteinExistence type="predicted"/>
<gene>
    <name evidence="2" type="ordered locus">SGR_1244</name>
</gene>
<feature type="domain" description="DUF11" evidence="1">
    <location>
        <begin position="353"/>
        <end position="466"/>
    </location>
</feature>
<dbReference type="PANTHER" id="PTHR34819:SF3">
    <property type="entry name" value="CELL SURFACE PROTEIN"/>
    <property type="match status" value="1"/>
</dbReference>
<dbReference type="PANTHER" id="PTHR34819">
    <property type="entry name" value="LARGE CYSTEINE-RICH PERIPLASMIC PROTEIN OMCB"/>
    <property type="match status" value="1"/>
</dbReference>
<dbReference type="InterPro" id="IPR001434">
    <property type="entry name" value="OmcB-like_DUF11"/>
</dbReference>
<dbReference type="eggNOG" id="COG3291">
    <property type="taxonomic scope" value="Bacteria"/>
</dbReference>
<protein>
    <recommendedName>
        <fullName evidence="1">DUF11 domain-containing protein</fullName>
    </recommendedName>
</protein>
<sequence>MRAAGRSTSIDLRGRPMSTPSAPLRVALANGSFEEPSVTGVEILPDSSQTQAAKRVPGWLTTATDHRIELWRSGFNGVPAAHGAQFAELNANQVSTLYQDLPSTPGTTLYWRLYHRGRQGDDTMALDIGAPGSTVEQRRFTDGTTAWGYYTGTYTVPAGQVLTRFAFRSISAAGGNQGIGNFLDGIFFGTAPYVELAKAAVPAGPLEVGDTVTYRVTAKNEGGGAAEDLVLTDVIPRGTTYLPGSLRVVDGPNAGTKSDAQGDDQAYYDAEEDKVVFHLGNGASGDAGGSLPNTETLPAGTTVEYRVVISRESGGERISNTATATYENRLGDTPQPLTSTSNEQITQVKPAADLTVTKAADATTVTVGQTVTYRVTVRNTGPNPATGVSVTDRLPEGLAFLSADGTQGGHDPATGRWAVGDLADGATATLVVRAKATRPGRVANTASVTGQEKDPDITNNTDTVTICVQPAPSCCDPCSTGA</sequence>
<dbReference type="InterPro" id="IPR013783">
    <property type="entry name" value="Ig-like_fold"/>
</dbReference>
<accession>B1VV89</accession>
<dbReference type="GO" id="GO:0005975">
    <property type="term" value="P:carbohydrate metabolic process"/>
    <property type="evidence" value="ECO:0007669"/>
    <property type="project" value="UniProtKB-ARBA"/>
</dbReference>
<dbReference type="Gene3D" id="2.60.120.260">
    <property type="entry name" value="Galactose-binding domain-like"/>
    <property type="match status" value="1"/>
</dbReference>
<dbReference type="Proteomes" id="UP000001685">
    <property type="component" value="Chromosome"/>
</dbReference>
<evidence type="ECO:0000259" key="1">
    <source>
        <dbReference type="Pfam" id="PF01345"/>
    </source>
</evidence>
<evidence type="ECO:0000313" key="2">
    <source>
        <dbReference type="EMBL" id="BAG18073.1"/>
    </source>
</evidence>
<dbReference type="Gene3D" id="2.60.40.740">
    <property type="match status" value="1"/>
</dbReference>
<organism evidence="2 3">
    <name type="scientific">Streptomyces griseus subsp. griseus (strain JCM 4626 / CBS 651.72 / NBRC 13350 / KCC S-0626 / ISP 5235)</name>
    <dbReference type="NCBI Taxonomy" id="455632"/>
    <lineage>
        <taxon>Bacteria</taxon>
        <taxon>Bacillati</taxon>
        <taxon>Actinomycetota</taxon>
        <taxon>Actinomycetes</taxon>
        <taxon>Kitasatosporales</taxon>
        <taxon>Streptomycetaceae</taxon>
        <taxon>Streptomyces</taxon>
    </lineage>
</organism>
<dbReference type="InterPro" id="IPR051172">
    <property type="entry name" value="Chlamydia_OmcB"/>
</dbReference>